<accession>A0A1T4KDZ2</accession>
<keyword evidence="3" id="KW-0813">Transport</keyword>
<evidence type="ECO:0000256" key="6">
    <source>
        <dbReference type="ARBA" id="ARBA00022989"/>
    </source>
</evidence>
<organism evidence="9 10">
    <name type="scientific">Anaerorhabdus furcosa</name>
    <dbReference type="NCBI Taxonomy" id="118967"/>
    <lineage>
        <taxon>Bacteria</taxon>
        <taxon>Bacillati</taxon>
        <taxon>Bacillota</taxon>
        <taxon>Erysipelotrichia</taxon>
        <taxon>Erysipelotrichales</taxon>
        <taxon>Erysipelotrichaceae</taxon>
        <taxon>Anaerorhabdus</taxon>
    </lineage>
</organism>
<dbReference type="Pfam" id="PF03591">
    <property type="entry name" value="AzlC"/>
    <property type="match status" value="1"/>
</dbReference>
<evidence type="ECO:0000256" key="7">
    <source>
        <dbReference type="ARBA" id="ARBA00023136"/>
    </source>
</evidence>
<sequence length="230" mass="25891">MKRNELKHAFKLAFPHTIPVLTGFLILGIAYGVLMSSKGYPVIYSVLMSAIAFCGSMQFVAITLLTTLFNPLEAFLLSLMVNARHLFYGISMLEKYKGFGKIKNFLIYTLCDETFSLVSSVTPPENVEKKYFYFAISFLDYSYWIIGTFLGGVLGSFITFNTTGLDFVLTALFVVLFIEQIRIKQNRVYGFLGIALGILSLILFGASNMVIPTMISVLIVLLVWRKWVCN</sequence>
<evidence type="ECO:0000256" key="4">
    <source>
        <dbReference type="ARBA" id="ARBA00022475"/>
    </source>
</evidence>
<gene>
    <name evidence="9" type="ORF">SAMN02745191_0489</name>
</gene>
<feature type="transmembrane region" description="Helical" evidence="8">
    <location>
        <begin position="210"/>
        <end position="228"/>
    </location>
</feature>
<dbReference type="GO" id="GO:1903785">
    <property type="term" value="P:L-valine transmembrane transport"/>
    <property type="evidence" value="ECO:0007669"/>
    <property type="project" value="TreeGrafter"/>
</dbReference>
<evidence type="ECO:0000313" key="10">
    <source>
        <dbReference type="Proteomes" id="UP000243297"/>
    </source>
</evidence>
<dbReference type="OrthoDB" id="3181706at2"/>
<dbReference type="Proteomes" id="UP000243297">
    <property type="component" value="Unassembled WGS sequence"/>
</dbReference>
<evidence type="ECO:0000256" key="2">
    <source>
        <dbReference type="ARBA" id="ARBA00010735"/>
    </source>
</evidence>
<dbReference type="PANTHER" id="PTHR34979:SF1">
    <property type="entry name" value="INNER MEMBRANE PROTEIN YGAZ"/>
    <property type="match status" value="1"/>
</dbReference>
<keyword evidence="7 8" id="KW-0472">Membrane</keyword>
<protein>
    <submittedName>
        <fullName evidence="9">4-azaleucine resistance probable transporter AzlC</fullName>
    </submittedName>
</protein>
<evidence type="ECO:0000313" key="9">
    <source>
        <dbReference type="EMBL" id="SJZ40611.1"/>
    </source>
</evidence>
<reference evidence="10" key="1">
    <citation type="submission" date="2017-02" db="EMBL/GenBank/DDBJ databases">
        <authorList>
            <person name="Varghese N."/>
            <person name="Submissions S."/>
        </authorList>
    </citation>
    <scope>NUCLEOTIDE SEQUENCE [LARGE SCALE GENOMIC DNA]</scope>
    <source>
        <strain evidence="10">ATCC 25662</strain>
    </source>
</reference>
<evidence type="ECO:0000256" key="5">
    <source>
        <dbReference type="ARBA" id="ARBA00022692"/>
    </source>
</evidence>
<dbReference type="PANTHER" id="PTHR34979">
    <property type="entry name" value="INNER MEMBRANE PROTEIN YGAZ"/>
    <property type="match status" value="1"/>
</dbReference>
<dbReference type="EMBL" id="FUWY01000001">
    <property type="protein sequence ID" value="SJZ40611.1"/>
    <property type="molecule type" value="Genomic_DNA"/>
</dbReference>
<dbReference type="AlphaFoldDB" id="A0A1T4KDZ2"/>
<evidence type="ECO:0000256" key="3">
    <source>
        <dbReference type="ARBA" id="ARBA00022448"/>
    </source>
</evidence>
<comment type="subcellular location">
    <subcellularLocation>
        <location evidence="1">Cell membrane</location>
        <topology evidence="1">Multi-pass membrane protein</topology>
    </subcellularLocation>
</comment>
<dbReference type="GO" id="GO:0005886">
    <property type="term" value="C:plasma membrane"/>
    <property type="evidence" value="ECO:0007669"/>
    <property type="project" value="UniProtKB-SubCell"/>
</dbReference>
<keyword evidence="6 8" id="KW-1133">Transmembrane helix</keyword>
<dbReference type="InterPro" id="IPR011606">
    <property type="entry name" value="Brnchd-chn_aa_trnsp_permease"/>
</dbReference>
<feature type="transmembrane region" description="Helical" evidence="8">
    <location>
        <begin position="188"/>
        <end position="204"/>
    </location>
</feature>
<dbReference type="STRING" id="118967.SAMN02745191_0489"/>
<keyword evidence="5 8" id="KW-0812">Transmembrane</keyword>
<keyword evidence="4" id="KW-1003">Cell membrane</keyword>
<keyword evidence="10" id="KW-1185">Reference proteome</keyword>
<feature type="transmembrane region" description="Helical" evidence="8">
    <location>
        <begin position="143"/>
        <end position="176"/>
    </location>
</feature>
<evidence type="ECO:0000256" key="1">
    <source>
        <dbReference type="ARBA" id="ARBA00004651"/>
    </source>
</evidence>
<dbReference type="RefSeq" id="WP_078710925.1">
    <property type="nucleotide sequence ID" value="NZ_FUWY01000001.1"/>
</dbReference>
<feature type="transmembrane region" description="Helical" evidence="8">
    <location>
        <begin position="46"/>
        <end position="69"/>
    </location>
</feature>
<feature type="transmembrane region" description="Helical" evidence="8">
    <location>
        <begin position="12"/>
        <end position="34"/>
    </location>
</feature>
<evidence type="ECO:0000256" key="8">
    <source>
        <dbReference type="SAM" id="Phobius"/>
    </source>
</evidence>
<proteinExistence type="inferred from homology"/>
<name>A0A1T4KDZ2_9FIRM</name>
<comment type="similarity">
    <text evidence="2">Belongs to the AzlC family.</text>
</comment>